<reference evidence="2 3" key="1">
    <citation type="submission" date="2022-12" db="EMBL/GenBank/DDBJ databases">
        <title>Chromosome-level genome of Tegillarca granosa.</title>
        <authorList>
            <person name="Kim J."/>
        </authorList>
    </citation>
    <scope>NUCLEOTIDE SEQUENCE [LARGE SCALE GENOMIC DNA]</scope>
    <source>
        <strain evidence="2">Teg-2019</strain>
        <tissue evidence="2">Adductor muscle</tissue>
    </source>
</reference>
<proteinExistence type="predicted"/>
<sequence length="349" mass="38129">MKTTLFFAEASSIYSHVGDDVQFSWTLNPVPVVADIINIQNPNGKVMFYVSGTVAAPIETPYTGRIVYNGNTVIGQMEFTLKQITRLDAGVYKASKAGAAGSPVYQGPTLFVLGKPTKPFVRELSPPVVNKTLHLNCSTTSTTVPGNHNISLRYTWNIDGVNITSSNGRYLVIGSDGPLTVTFTPSTTSYSITEQGTIPDITCNADCKPSCSYRWTKDGQVTLHGSGSTLSLRIINRNDSGVYRCTSWNGHDGPLTATFTPSTTSYSITEQGTIPDITCTADCYPNCNYRWTKDGQVTSHVSDSILSLRNINRNDTGVYRCTSWNDHGTKDSNNINVDVKCELRRTDEL</sequence>
<protein>
    <recommendedName>
        <fullName evidence="1">Ig-like domain-containing protein</fullName>
    </recommendedName>
</protein>
<dbReference type="EMBL" id="JARBDR010000549">
    <property type="protein sequence ID" value="KAJ8311173.1"/>
    <property type="molecule type" value="Genomic_DNA"/>
</dbReference>
<dbReference type="Pfam" id="PF13927">
    <property type="entry name" value="Ig_3"/>
    <property type="match status" value="1"/>
</dbReference>
<dbReference type="Proteomes" id="UP001217089">
    <property type="component" value="Unassembled WGS sequence"/>
</dbReference>
<dbReference type="SMART" id="SM00408">
    <property type="entry name" value="IGc2"/>
    <property type="match status" value="2"/>
</dbReference>
<evidence type="ECO:0000313" key="2">
    <source>
        <dbReference type="EMBL" id="KAJ8311173.1"/>
    </source>
</evidence>
<dbReference type="Pfam" id="PF13895">
    <property type="entry name" value="Ig_2"/>
    <property type="match status" value="1"/>
</dbReference>
<dbReference type="PROSITE" id="PS50835">
    <property type="entry name" value="IG_LIKE"/>
    <property type="match status" value="2"/>
</dbReference>
<accession>A0ABQ9F6E5</accession>
<feature type="domain" description="Ig-like" evidence="1">
    <location>
        <begin position="185"/>
        <end position="260"/>
    </location>
</feature>
<name>A0ABQ9F6E5_TEGGR</name>
<dbReference type="InterPro" id="IPR003599">
    <property type="entry name" value="Ig_sub"/>
</dbReference>
<comment type="caution">
    <text evidence="2">The sequence shown here is derived from an EMBL/GenBank/DDBJ whole genome shotgun (WGS) entry which is preliminary data.</text>
</comment>
<gene>
    <name evidence="2" type="ORF">KUTeg_011274</name>
</gene>
<dbReference type="InterPro" id="IPR036179">
    <property type="entry name" value="Ig-like_dom_sf"/>
</dbReference>
<dbReference type="SMART" id="SM00409">
    <property type="entry name" value="IG"/>
    <property type="match status" value="2"/>
</dbReference>
<dbReference type="InterPro" id="IPR003598">
    <property type="entry name" value="Ig_sub2"/>
</dbReference>
<dbReference type="PANTHER" id="PTHR46013">
    <property type="entry name" value="VASCULAR CELL ADHESION MOLECULE 1"/>
    <property type="match status" value="1"/>
</dbReference>
<dbReference type="SUPFAM" id="SSF48726">
    <property type="entry name" value="Immunoglobulin"/>
    <property type="match status" value="1"/>
</dbReference>
<keyword evidence="3" id="KW-1185">Reference proteome</keyword>
<evidence type="ECO:0000313" key="3">
    <source>
        <dbReference type="Proteomes" id="UP001217089"/>
    </source>
</evidence>
<organism evidence="2 3">
    <name type="scientific">Tegillarca granosa</name>
    <name type="common">Malaysian cockle</name>
    <name type="synonym">Anadara granosa</name>
    <dbReference type="NCBI Taxonomy" id="220873"/>
    <lineage>
        <taxon>Eukaryota</taxon>
        <taxon>Metazoa</taxon>
        <taxon>Spiralia</taxon>
        <taxon>Lophotrochozoa</taxon>
        <taxon>Mollusca</taxon>
        <taxon>Bivalvia</taxon>
        <taxon>Autobranchia</taxon>
        <taxon>Pteriomorphia</taxon>
        <taxon>Arcoida</taxon>
        <taxon>Arcoidea</taxon>
        <taxon>Arcidae</taxon>
        <taxon>Tegillarca</taxon>
    </lineage>
</organism>
<dbReference type="PANTHER" id="PTHR46013:SF7">
    <property type="entry name" value="IG-LIKE DOMAIN-CONTAINING PROTEIN"/>
    <property type="match status" value="1"/>
</dbReference>
<dbReference type="InterPro" id="IPR007110">
    <property type="entry name" value="Ig-like_dom"/>
</dbReference>
<dbReference type="InterPro" id="IPR013783">
    <property type="entry name" value="Ig-like_fold"/>
</dbReference>
<feature type="domain" description="Ig-like" evidence="1">
    <location>
        <begin position="261"/>
        <end position="336"/>
    </location>
</feature>
<dbReference type="Gene3D" id="2.60.40.10">
    <property type="entry name" value="Immunoglobulins"/>
    <property type="match status" value="2"/>
</dbReference>
<evidence type="ECO:0000259" key="1">
    <source>
        <dbReference type="PROSITE" id="PS50835"/>
    </source>
</evidence>